<dbReference type="Pfam" id="PF01636">
    <property type="entry name" value="APH"/>
    <property type="match status" value="1"/>
</dbReference>
<dbReference type="PANTHER" id="PTHR21310">
    <property type="entry name" value="AMINOGLYCOSIDE PHOSPHOTRANSFERASE-RELATED-RELATED"/>
    <property type="match status" value="1"/>
</dbReference>
<keyword evidence="4" id="KW-1185">Reference proteome</keyword>
<dbReference type="PANTHER" id="PTHR21310:SF59">
    <property type="entry name" value="AMINOGLYCOSIDE PHOSPHOTRANSFERASE DOMAIN-CONTAINING PROTEIN"/>
    <property type="match status" value="1"/>
</dbReference>
<dbReference type="EMBL" id="MU001675">
    <property type="protein sequence ID" value="KAF2459396.1"/>
    <property type="molecule type" value="Genomic_DNA"/>
</dbReference>
<feature type="region of interest" description="Disordered" evidence="1">
    <location>
        <begin position="155"/>
        <end position="195"/>
    </location>
</feature>
<evidence type="ECO:0000313" key="3">
    <source>
        <dbReference type="EMBL" id="KAF2459396.1"/>
    </source>
</evidence>
<evidence type="ECO:0000259" key="2">
    <source>
        <dbReference type="Pfam" id="PF01636"/>
    </source>
</evidence>
<proteinExistence type="predicted"/>
<dbReference type="OrthoDB" id="5210591at2759"/>
<reference evidence="3" key="1">
    <citation type="journal article" date="2020" name="Stud. Mycol.">
        <title>101 Dothideomycetes genomes: a test case for predicting lifestyles and emergence of pathogens.</title>
        <authorList>
            <person name="Haridas S."/>
            <person name="Albert R."/>
            <person name="Binder M."/>
            <person name="Bloem J."/>
            <person name="Labutti K."/>
            <person name="Salamov A."/>
            <person name="Andreopoulos B."/>
            <person name="Baker S."/>
            <person name="Barry K."/>
            <person name="Bills G."/>
            <person name="Bluhm B."/>
            <person name="Cannon C."/>
            <person name="Castanera R."/>
            <person name="Culley D."/>
            <person name="Daum C."/>
            <person name="Ezra D."/>
            <person name="Gonzalez J."/>
            <person name="Henrissat B."/>
            <person name="Kuo A."/>
            <person name="Liang C."/>
            <person name="Lipzen A."/>
            <person name="Lutzoni F."/>
            <person name="Magnuson J."/>
            <person name="Mondo S."/>
            <person name="Nolan M."/>
            <person name="Ohm R."/>
            <person name="Pangilinan J."/>
            <person name="Park H.-J."/>
            <person name="Ramirez L."/>
            <person name="Alfaro M."/>
            <person name="Sun H."/>
            <person name="Tritt A."/>
            <person name="Yoshinaga Y."/>
            <person name="Zwiers L.-H."/>
            <person name="Turgeon B."/>
            <person name="Goodwin S."/>
            <person name="Spatafora J."/>
            <person name="Crous P."/>
            <person name="Grigoriev I."/>
        </authorList>
    </citation>
    <scope>NUCLEOTIDE SEQUENCE</scope>
    <source>
        <strain evidence="3">ATCC 16933</strain>
    </source>
</reference>
<dbReference type="SUPFAM" id="SSF56112">
    <property type="entry name" value="Protein kinase-like (PK-like)"/>
    <property type="match status" value="1"/>
</dbReference>
<dbReference type="InterPro" id="IPR011009">
    <property type="entry name" value="Kinase-like_dom_sf"/>
</dbReference>
<dbReference type="InterPro" id="IPR051678">
    <property type="entry name" value="AGP_Transferase"/>
</dbReference>
<evidence type="ECO:0000256" key="1">
    <source>
        <dbReference type="SAM" id="MobiDB-lite"/>
    </source>
</evidence>
<gene>
    <name evidence="3" type="ORF">BDY21DRAFT_384622</name>
</gene>
<evidence type="ECO:0000313" key="4">
    <source>
        <dbReference type="Proteomes" id="UP000799766"/>
    </source>
</evidence>
<dbReference type="Proteomes" id="UP000799766">
    <property type="component" value="Unassembled WGS sequence"/>
</dbReference>
<feature type="domain" description="Aminoglycoside phosphotransferase" evidence="2">
    <location>
        <begin position="98"/>
        <end position="345"/>
    </location>
</feature>
<name>A0A6A6P5W9_9PEZI</name>
<sequence>MHLPPLDVAVFPIVTMSYGYNGNYNNNNGSSLPPISSISTAPSYYAVSSPSQLQYHNQISTPTPIYPPDAPEFSSVQELARRTLRDRRAALHQVERLSGQFHRLYLLNLHDGRRMVLKCLPASTIRLMRHEQHSLETESTVLEFITRNTGVPVPAPLIYDGSNHPGSSSSSRQHQRGESTSSPSALTRASGSSSTNPLNAPFLLRSFLPGTPLSSCAARLLPATRAHIDRTIGLHLSALSNLRARGFGPARRVFAGRGAATWREAFLSLLEAALRDAEDLLVSLPYGSVREWAQVAARAGVLDGVREACFVGLDFGCEPNVLVDEASGAVVGMLGAGNAVFGDPLMAAVWEGAPVDVWRGFGRQEAPVEGGVESVRMYSMYRAVVSVVAHYYRPRAEQAELEARRALTGALNQLASLQHIST</sequence>
<dbReference type="AlphaFoldDB" id="A0A6A6P5W9"/>
<accession>A0A6A6P5W9</accession>
<protein>
    <recommendedName>
        <fullName evidence="2">Aminoglycoside phosphotransferase domain-containing protein</fullName>
    </recommendedName>
</protein>
<organism evidence="3 4">
    <name type="scientific">Lineolata rhizophorae</name>
    <dbReference type="NCBI Taxonomy" id="578093"/>
    <lineage>
        <taxon>Eukaryota</taxon>
        <taxon>Fungi</taxon>
        <taxon>Dikarya</taxon>
        <taxon>Ascomycota</taxon>
        <taxon>Pezizomycotina</taxon>
        <taxon>Dothideomycetes</taxon>
        <taxon>Dothideomycetes incertae sedis</taxon>
        <taxon>Lineolatales</taxon>
        <taxon>Lineolataceae</taxon>
        <taxon>Lineolata</taxon>
    </lineage>
</organism>
<dbReference type="Gene3D" id="3.90.1200.10">
    <property type="match status" value="1"/>
</dbReference>
<feature type="compositionally biased region" description="Polar residues" evidence="1">
    <location>
        <begin position="178"/>
        <end position="195"/>
    </location>
</feature>
<dbReference type="InterPro" id="IPR002575">
    <property type="entry name" value="Aminoglycoside_PTrfase"/>
</dbReference>
<dbReference type="Gene3D" id="3.30.200.20">
    <property type="entry name" value="Phosphorylase Kinase, domain 1"/>
    <property type="match status" value="1"/>
</dbReference>